<comment type="pathway">
    <text evidence="2 10">Protein modification; protein glycosylation.</text>
</comment>
<dbReference type="PANTHER" id="PTHR12413:SF1">
    <property type="entry name" value="DOLICHYL PYROPHOSPHATE MAN9GLCNAC2 ALPHA-1,3-GLUCOSYLTRANSFERASE"/>
    <property type="match status" value="1"/>
</dbReference>
<dbReference type="Proteomes" id="UP000070444">
    <property type="component" value="Unassembled WGS sequence"/>
</dbReference>
<evidence type="ECO:0000256" key="5">
    <source>
        <dbReference type="ARBA" id="ARBA00022679"/>
    </source>
</evidence>
<evidence type="ECO:0000256" key="1">
    <source>
        <dbReference type="ARBA" id="ARBA00004477"/>
    </source>
</evidence>
<evidence type="ECO:0000256" key="6">
    <source>
        <dbReference type="ARBA" id="ARBA00022692"/>
    </source>
</evidence>
<dbReference type="Pfam" id="PF03155">
    <property type="entry name" value="Alg6_Alg8"/>
    <property type="match status" value="1"/>
</dbReference>
<keyword evidence="9 10" id="KW-0472">Membrane</keyword>
<proteinExistence type="inferred from homology"/>
<evidence type="ECO:0000256" key="7">
    <source>
        <dbReference type="ARBA" id="ARBA00022824"/>
    </source>
</evidence>
<keyword evidence="5 10" id="KW-0808">Transferase</keyword>
<evidence type="ECO:0000256" key="10">
    <source>
        <dbReference type="RuleBase" id="RU363110"/>
    </source>
</evidence>
<dbReference type="GO" id="GO:0018279">
    <property type="term" value="P:protein N-linked glycosylation via asparagine"/>
    <property type="evidence" value="ECO:0007669"/>
    <property type="project" value="EnsemblFungi"/>
</dbReference>
<feature type="transmembrane region" description="Helical" evidence="10">
    <location>
        <begin position="212"/>
        <end position="233"/>
    </location>
</feature>
<keyword evidence="12" id="KW-1185">Reference proteome</keyword>
<dbReference type="UniPathway" id="UPA00378"/>
<dbReference type="InterPro" id="IPR004856">
    <property type="entry name" value="Glyco_trans_ALG6/ALG8"/>
</dbReference>
<keyword evidence="6 10" id="KW-0812">Transmembrane</keyword>
<sequence length="503" mass="58581">MSEDINEKDNKLIIEEFPQTPLGQLMRFFDKRLSTFGTLVLMGFATLVRLCVGLNGYSGAGTPPHYGDFEAQRHWMELTLHLPVNQWYFFDLKYWGLDYPPLTAYVSLFWGYIANWINPEWTALNLSRGIETDNLKVFMRISVILTELVTFYIPVWLYWKLQKNHVLENIGIGLTILSPGFILIDHGHFQYNCVMLGFTLWSVYYFHKGKDVLGSVMFCLALTFKQMALYYALPIFCYLLGKFYCLLKIGLTVILTMALVFSPFLFDKDQIKQVFIRIFPLARGLYEDKVANIWCTLNVVVKLRTLFSVDKLAKLSAISTLLASLPSLINLLINPNPKRLIYSLSIVSLSFFLLSFQVHEKTILLPLLPITMLTVDERKLSQWFTNVAMFSMFPLLKKDELILPYFQLIGFYNWLKKFPNPFKTKLTLVDKLELLTYAICLSHHIMEYLVTPPKNLPDIFTVLNVIFSCGQFVCIWIYLNYRQFTIKFEDVNFDEEDNKVKTD</sequence>
<evidence type="ECO:0000313" key="11">
    <source>
        <dbReference type="EMBL" id="KXN64670.1"/>
    </source>
</evidence>
<evidence type="ECO:0000256" key="8">
    <source>
        <dbReference type="ARBA" id="ARBA00022989"/>
    </source>
</evidence>
<comment type="subcellular location">
    <subcellularLocation>
        <location evidence="1 10">Endoplasmic reticulum membrane</location>
        <topology evidence="1 10">Multi-pass membrane protein</topology>
    </subcellularLocation>
</comment>
<feature type="transmembrane region" description="Helical" evidence="10">
    <location>
        <begin position="137"/>
        <end position="159"/>
    </location>
</feature>
<dbReference type="STRING" id="796925.A0A137NPK1"/>
<name>A0A137NPK1_CONC2</name>
<dbReference type="AlphaFoldDB" id="A0A137NPK1"/>
<dbReference type="OMA" id="RVYMRAT"/>
<organism evidence="11 12">
    <name type="scientific">Conidiobolus coronatus (strain ATCC 28846 / CBS 209.66 / NRRL 28638)</name>
    <name type="common">Delacroixia coronata</name>
    <dbReference type="NCBI Taxonomy" id="796925"/>
    <lineage>
        <taxon>Eukaryota</taxon>
        <taxon>Fungi</taxon>
        <taxon>Fungi incertae sedis</taxon>
        <taxon>Zoopagomycota</taxon>
        <taxon>Entomophthoromycotina</taxon>
        <taxon>Entomophthoromycetes</taxon>
        <taxon>Entomophthorales</taxon>
        <taxon>Ancylistaceae</taxon>
        <taxon>Conidiobolus</taxon>
    </lineage>
</organism>
<dbReference type="PANTHER" id="PTHR12413">
    <property type="entry name" value="DOLICHYL GLYCOSYLTRANSFERASE"/>
    <property type="match status" value="1"/>
</dbReference>
<feature type="transmembrane region" description="Helical" evidence="10">
    <location>
        <begin position="245"/>
        <end position="266"/>
    </location>
</feature>
<gene>
    <name evidence="11" type="ORF">CONCODRAFT_80929</name>
</gene>
<keyword evidence="8 10" id="KW-1133">Transmembrane helix</keyword>
<accession>A0A137NPK1</accession>
<protein>
    <recommendedName>
        <fullName evidence="10">Alpha-1,3-glucosyltransferase</fullName>
        <ecNumber evidence="10">2.4.1.-</ecNumber>
    </recommendedName>
</protein>
<dbReference type="OrthoDB" id="5589195at2759"/>
<feature type="transmembrane region" description="Helical" evidence="10">
    <location>
        <begin position="36"/>
        <end position="57"/>
    </location>
</feature>
<dbReference type="GO" id="GO:0009060">
    <property type="term" value="P:aerobic respiration"/>
    <property type="evidence" value="ECO:0007669"/>
    <property type="project" value="EnsemblFungi"/>
</dbReference>
<dbReference type="GO" id="GO:0042281">
    <property type="term" value="F:dolichyl pyrophosphate Man9GlcNAc2 alpha-1,3-glucosyltransferase activity"/>
    <property type="evidence" value="ECO:0007669"/>
    <property type="project" value="EnsemblFungi"/>
</dbReference>
<keyword evidence="4 10" id="KW-0328">Glycosyltransferase</keyword>
<feature type="transmembrane region" description="Helical" evidence="10">
    <location>
        <begin position="459"/>
        <end position="479"/>
    </location>
</feature>
<dbReference type="EMBL" id="KQ965287">
    <property type="protein sequence ID" value="KXN64670.1"/>
    <property type="molecule type" value="Genomic_DNA"/>
</dbReference>
<feature type="transmembrane region" description="Helical" evidence="10">
    <location>
        <begin position="99"/>
        <end position="117"/>
    </location>
</feature>
<reference evidence="11 12" key="1">
    <citation type="journal article" date="2015" name="Genome Biol. Evol.">
        <title>Phylogenomic analyses indicate that early fungi evolved digesting cell walls of algal ancestors of land plants.</title>
        <authorList>
            <person name="Chang Y."/>
            <person name="Wang S."/>
            <person name="Sekimoto S."/>
            <person name="Aerts A.L."/>
            <person name="Choi C."/>
            <person name="Clum A."/>
            <person name="LaButti K.M."/>
            <person name="Lindquist E.A."/>
            <person name="Yee Ngan C."/>
            <person name="Ohm R.A."/>
            <person name="Salamov A.A."/>
            <person name="Grigoriev I.V."/>
            <person name="Spatafora J.W."/>
            <person name="Berbee M.L."/>
        </authorList>
    </citation>
    <scope>NUCLEOTIDE SEQUENCE [LARGE SCALE GENOMIC DNA]</scope>
    <source>
        <strain evidence="11 12">NRRL 28638</strain>
    </source>
</reference>
<evidence type="ECO:0000313" key="12">
    <source>
        <dbReference type="Proteomes" id="UP000070444"/>
    </source>
</evidence>
<feature type="transmembrane region" description="Helical" evidence="10">
    <location>
        <begin position="189"/>
        <end position="206"/>
    </location>
</feature>
<feature type="transmembrane region" description="Helical" evidence="10">
    <location>
        <begin position="340"/>
        <end position="358"/>
    </location>
</feature>
<evidence type="ECO:0000256" key="9">
    <source>
        <dbReference type="ARBA" id="ARBA00023136"/>
    </source>
</evidence>
<comment type="similarity">
    <text evidence="3 10">Belongs to the ALG6/ALG8 glucosyltransferase family.</text>
</comment>
<keyword evidence="7 10" id="KW-0256">Endoplasmic reticulum</keyword>
<evidence type="ECO:0000256" key="2">
    <source>
        <dbReference type="ARBA" id="ARBA00004922"/>
    </source>
</evidence>
<evidence type="ECO:0000256" key="4">
    <source>
        <dbReference type="ARBA" id="ARBA00022676"/>
    </source>
</evidence>
<dbReference type="EC" id="2.4.1.-" evidence="10"/>
<evidence type="ECO:0000256" key="3">
    <source>
        <dbReference type="ARBA" id="ARBA00008715"/>
    </source>
</evidence>
<dbReference type="GO" id="GO:0005789">
    <property type="term" value="C:endoplasmic reticulum membrane"/>
    <property type="evidence" value="ECO:0007669"/>
    <property type="project" value="UniProtKB-SubCell"/>
</dbReference>